<sequence length="247" mass="27540">MSNTLRQDICELKDPGSLTMESRPKQTALNSIEYACVHWFDHLCQHNSKIVENSQELDDKGKLHTFFAEHLLHWLESLGIVREISASILIIKSLLQSVQSTPNSEFAKLLQDSMRLVLTYGSTIEQAPLQVYSGALVFYPENSEIERLFSNSRLPFVRSVTGVQKNWNSCLQVLEGHGNSPVNDVRFSPDGQTLATASTDYTIKLWDATTGIMKQILEGHKGPINSISFLQDSQSLVLGSEDGTVLS</sequence>
<accession>A0A1L9VJ68</accession>
<keyword evidence="1 3" id="KW-0853">WD repeat</keyword>
<evidence type="ECO:0000313" key="5">
    <source>
        <dbReference type="Proteomes" id="UP000184300"/>
    </source>
</evidence>
<evidence type="ECO:0000256" key="3">
    <source>
        <dbReference type="PROSITE-ProRule" id="PRU00221"/>
    </source>
</evidence>
<dbReference type="InterPro" id="IPR036322">
    <property type="entry name" value="WD40_repeat_dom_sf"/>
</dbReference>
<dbReference type="RefSeq" id="XP_022400630.1">
    <property type="nucleotide sequence ID" value="XM_022544629.1"/>
</dbReference>
<dbReference type="InterPro" id="IPR019775">
    <property type="entry name" value="WD40_repeat_CS"/>
</dbReference>
<dbReference type="Proteomes" id="UP000184300">
    <property type="component" value="Unassembled WGS sequence"/>
</dbReference>
<dbReference type="AlphaFoldDB" id="A0A1L9VJ68"/>
<reference evidence="5" key="1">
    <citation type="journal article" date="2017" name="Genome Biol.">
        <title>Comparative genomics reveals high biological diversity and specific adaptations in the industrially and medically important fungal genus Aspergillus.</title>
        <authorList>
            <person name="de Vries R.P."/>
            <person name="Riley R."/>
            <person name="Wiebenga A."/>
            <person name="Aguilar-Osorio G."/>
            <person name="Amillis S."/>
            <person name="Uchima C.A."/>
            <person name="Anderluh G."/>
            <person name="Asadollahi M."/>
            <person name="Askin M."/>
            <person name="Barry K."/>
            <person name="Battaglia E."/>
            <person name="Bayram O."/>
            <person name="Benocci T."/>
            <person name="Braus-Stromeyer S.A."/>
            <person name="Caldana C."/>
            <person name="Canovas D."/>
            <person name="Cerqueira G.C."/>
            <person name="Chen F."/>
            <person name="Chen W."/>
            <person name="Choi C."/>
            <person name="Clum A."/>
            <person name="Dos Santos R.A."/>
            <person name="Damasio A.R."/>
            <person name="Diallinas G."/>
            <person name="Emri T."/>
            <person name="Fekete E."/>
            <person name="Flipphi M."/>
            <person name="Freyberg S."/>
            <person name="Gallo A."/>
            <person name="Gournas C."/>
            <person name="Habgood R."/>
            <person name="Hainaut M."/>
            <person name="Harispe M.L."/>
            <person name="Henrissat B."/>
            <person name="Hilden K.S."/>
            <person name="Hope R."/>
            <person name="Hossain A."/>
            <person name="Karabika E."/>
            <person name="Karaffa L."/>
            <person name="Karanyi Z."/>
            <person name="Krasevec N."/>
            <person name="Kuo A."/>
            <person name="Kusch H."/>
            <person name="LaButti K."/>
            <person name="Lagendijk E.L."/>
            <person name="Lapidus A."/>
            <person name="Levasseur A."/>
            <person name="Lindquist E."/>
            <person name="Lipzen A."/>
            <person name="Logrieco A.F."/>
            <person name="MacCabe A."/>
            <person name="Maekelae M.R."/>
            <person name="Malavazi I."/>
            <person name="Melin P."/>
            <person name="Meyer V."/>
            <person name="Mielnichuk N."/>
            <person name="Miskei M."/>
            <person name="Molnar A.P."/>
            <person name="Mule G."/>
            <person name="Ngan C.Y."/>
            <person name="Orejas M."/>
            <person name="Orosz E."/>
            <person name="Ouedraogo J.P."/>
            <person name="Overkamp K.M."/>
            <person name="Park H.-S."/>
            <person name="Perrone G."/>
            <person name="Piumi F."/>
            <person name="Punt P.J."/>
            <person name="Ram A.F."/>
            <person name="Ramon A."/>
            <person name="Rauscher S."/>
            <person name="Record E."/>
            <person name="Riano-Pachon D.M."/>
            <person name="Robert V."/>
            <person name="Roehrig J."/>
            <person name="Ruller R."/>
            <person name="Salamov A."/>
            <person name="Salih N.S."/>
            <person name="Samson R.A."/>
            <person name="Sandor E."/>
            <person name="Sanguinetti M."/>
            <person name="Schuetze T."/>
            <person name="Sepcic K."/>
            <person name="Shelest E."/>
            <person name="Sherlock G."/>
            <person name="Sophianopoulou V."/>
            <person name="Squina F.M."/>
            <person name="Sun H."/>
            <person name="Susca A."/>
            <person name="Todd R.B."/>
            <person name="Tsang A."/>
            <person name="Unkles S.E."/>
            <person name="van de Wiele N."/>
            <person name="van Rossen-Uffink D."/>
            <person name="Oliveira J.V."/>
            <person name="Vesth T.C."/>
            <person name="Visser J."/>
            <person name="Yu J.-H."/>
            <person name="Zhou M."/>
            <person name="Andersen M.R."/>
            <person name="Archer D.B."/>
            <person name="Baker S.E."/>
            <person name="Benoit I."/>
            <person name="Brakhage A.A."/>
            <person name="Braus G.H."/>
            <person name="Fischer R."/>
            <person name="Frisvad J.C."/>
            <person name="Goldman G.H."/>
            <person name="Houbraken J."/>
            <person name="Oakley B."/>
            <person name="Pocsi I."/>
            <person name="Scazzocchio C."/>
            <person name="Seiboth B."/>
            <person name="vanKuyk P.A."/>
            <person name="Wortman J."/>
            <person name="Dyer P.S."/>
            <person name="Grigoriev I.V."/>
        </authorList>
    </citation>
    <scope>NUCLEOTIDE SEQUENCE [LARGE SCALE GENOMIC DNA]</scope>
    <source>
        <strain evidence="5">CBS 516.65</strain>
    </source>
</reference>
<name>A0A1L9VJ68_ASPGL</name>
<evidence type="ECO:0000313" key="4">
    <source>
        <dbReference type="EMBL" id="OJJ83932.1"/>
    </source>
</evidence>
<gene>
    <name evidence="4" type="ORF">ASPGLDRAFT_35938</name>
</gene>
<dbReference type="GeneID" id="34460890"/>
<dbReference type="EMBL" id="KV878898">
    <property type="protein sequence ID" value="OJJ83932.1"/>
    <property type="molecule type" value="Genomic_DNA"/>
</dbReference>
<protein>
    <submittedName>
        <fullName evidence="4">Uncharacterized protein</fullName>
    </submittedName>
</protein>
<feature type="repeat" description="WD" evidence="3">
    <location>
        <begin position="217"/>
        <end position="247"/>
    </location>
</feature>
<dbReference type="InterPro" id="IPR015943">
    <property type="entry name" value="WD40/YVTN_repeat-like_dom_sf"/>
</dbReference>
<dbReference type="PROSITE" id="PS50294">
    <property type="entry name" value="WD_REPEATS_REGION"/>
    <property type="match status" value="2"/>
</dbReference>
<keyword evidence="2" id="KW-0677">Repeat</keyword>
<feature type="repeat" description="WD" evidence="3">
    <location>
        <begin position="182"/>
        <end position="216"/>
    </location>
</feature>
<dbReference type="PROSITE" id="PS50082">
    <property type="entry name" value="WD_REPEATS_2"/>
    <property type="match status" value="2"/>
</dbReference>
<dbReference type="PANTHER" id="PTHR19879">
    <property type="entry name" value="TRANSCRIPTION INITIATION FACTOR TFIID"/>
    <property type="match status" value="1"/>
</dbReference>
<dbReference type="SUPFAM" id="SSF50978">
    <property type="entry name" value="WD40 repeat-like"/>
    <property type="match status" value="1"/>
</dbReference>
<dbReference type="STRING" id="1160497.A0A1L9VJ68"/>
<dbReference type="Gene3D" id="2.130.10.10">
    <property type="entry name" value="YVTN repeat-like/Quinoprotein amine dehydrogenase"/>
    <property type="match status" value="1"/>
</dbReference>
<dbReference type="PROSITE" id="PS00678">
    <property type="entry name" value="WD_REPEATS_1"/>
    <property type="match status" value="1"/>
</dbReference>
<dbReference type="Pfam" id="PF00400">
    <property type="entry name" value="WD40"/>
    <property type="match status" value="2"/>
</dbReference>
<organism evidence="4 5">
    <name type="scientific">Aspergillus glaucus CBS 516.65</name>
    <dbReference type="NCBI Taxonomy" id="1160497"/>
    <lineage>
        <taxon>Eukaryota</taxon>
        <taxon>Fungi</taxon>
        <taxon>Dikarya</taxon>
        <taxon>Ascomycota</taxon>
        <taxon>Pezizomycotina</taxon>
        <taxon>Eurotiomycetes</taxon>
        <taxon>Eurotiomycetidae</taxon>
        <taxon>Eurotiales</taxon>
        <taxon>Aspergillaceae</taxon>
        <taxon>Aspergillus</taxon>
        <taxon>Aspergillus subgen. Aspergillus</taxon>
    </lineage>
</organism>
<keyword evidence="5" id="KW-1185">Reference proteome</keyword>
<proteinExistence type="predicted"/>
<dbReference type="InterPro" id="IPR001680">
    <property type="entry name" value="WD40_rpt"/>
</dbReference>
<dbReference type="OrthoDB" id="674604at2759"/>
<dbReference type="SMART" id="SM00320">
    <property type="entry name" value="WD40"/>
    <property type="match status" value="2"/>
</dbReference>
<evidence type="ECO:0000256" key="1">
    <source>
        <dbReference type="ARBA" id="ARBA00022574"/>
    </source>
</evidence>
<dbReference type="VEuPathDB" id="FungiDB:ASPGLDRAFT_35938"/>
<evidence type="ECO:0000256" key="2">
    <source>
        <dbReference type="ARBA" id="ARBA00022737"/>
    </source>
</evidence>
<dbReference type="PANTHER" id="PTHR19879:SF9">
    <property type="entry name" value="TRANSCRIPTION INITIATION FACTOR TFIID SUBUNIT 5"/>
    <property type="match status" value="1"/>
</dbReference>